<evidence type="ECO:0000313" key="6">
    <source>
        <dbReference type="Proteomes" id="UP000427906"/>
    </source>
</evidence>
<dbReference type="RefSeq" id="WP_155319591.1">
    <property type="nucleotide sequence ID" value="NZ_AP021874.1"/>
</dbReference>
<dbReference type="SMART" id="SM00893">
    <property type="entry name" value="ETF"/>
    <property type="match status" value="1"/>
</dbReference>
<dbReference type="GO" id="GO:0033539">
    <property type="term" value="P:fatty acid beta-oxidation using acyl-CoA dehydrogenase"/>
    <property type="evidence" value="ECO:0007669"/>
    <property type="project" value="TreeGrafter"/>
</dbReference>
<dbReference type="EMBL" id="AP021874">
    <property type="protein sequence ID" value="BBO71809.1"/>
    <property type="molecule type" value="Genomic_DNA"/>
</dbReference>
<protein>
    <submittedName>
        <fullName evidence="5">Electron transfer flavoprotein subunit alpha</fullName>
    </submittedName>
</protein>
<feature type="binding site" evidence="3">
    <location>
        <begin position="230"/>
        <end position="231"/>
    </location>
    <ligand>
        <name>FAD</name>
        <dbReference type="ChEBI" id="CHEBI:57692"/>
    </ligand>
</feature>
<proteinExistence type="inferred from homology"/>
<evidence type="ECO:0000256" key="2">
    <source>
        <dbReference type="ARBA" id="ARBA00022982"/>
    </source>
</evidence>
<feature type="binding site" evidence="3">
    <location>
        <begin position="244"/>
        <end position="248"/>
    </location>
    <ligand>
        <name>FAD</name>
        <dbReference type="ChEBI" id="CHEBI:57692"/>
    </ligand>
</feature>
<evidence type="ECO:0000259" key="4">
    <source>
        <dbReference type="SMART" id="SM00893"/>
    </source>
</evidence>
<organism evidence="5 6">
    <name type="scientific">Desulfosarcina alkanivorans</name>
    <dbReference type="NCBI Taxonomy" id="571177"/>
    <lineage>
        <taxon>Bacteria</taxon>
        <taxon>Pseudomonadati</taxon>
        <taxon>Thermodesulfobacteriota</taxon>
        <taxon>Desulfobacteria</taxon>
        <taxon>Desulfobacterales</taxon>
        <taxon>Desulfosarcinaceae</taxon>
        <taxon>Desulfosarcina</taxon>
    </lineage>
</organism>
<name>A0A5K7YUV6_9BACT</name>
<dbReference type="GO" id="GO:0050660">
    <property type="term" value="F:flavin adenine dinucleotide binding"/>
    <property type="evidence" value="ECO:0007669"/>
    <property type="project" value="InterPro"/>
</dbReference>
<keyword evidence="3" id="KW-0274">FAD</keyword>
<dbReference type="Pfam" id="PF01012">
    <property type="entry name" value="ETF"/>
    <property type="match status" value="1"/>
</dbReference>
<keyword evidence="6" id="KW-1185">Reference proteome</keyword>
<feature type="binding site" evidence="3">
    <location>
        <position position="204"/>
    </location>
    <ligand>
        <name>FAD</name>
        <dbReference type="ChEBI" id="CHEBI:57692"/>
    </ligand>
</feature>
<gene>
    <name evidence="5" type="ORF">DSCA_57390</name>
</gene>
<dbReference type="InterPro" id="IPR014731">
    <property type="entry name" value="ETF_asu_C"/>
</dbReference>
<dbReference type="OrthoDB" id="9770286at2"/>
<keyword evidence="2" id="KW-0249">Electron transport</keyword>
<dbReference type="PIRSF" id="PIRSF000089">
    <property type="entry name" value="Electra_flavoP_a"/>
    <property type="match status" value="1"/>
</dbReference>
<comment type="similarity">
    <text evidence="1">Belongs to the ETF alpha-subunit/FixB family.</text>
</comment>
<dbReference type="SUPFAM" id="SSF52467">
    <property type="entry name" value="DHS-like NAD/FAD-binding domain"/>
    <property type="match status" value="1"/>
</dbReference>
<dbReference type="Proteomes" id="UP000427906">
    <property type="component" value="Chromosome"/>
</dbReference>
<dbReference type="InterPro" id="IPR001308">
    <property type="entry name" value="ETF_a/FixB"/>
</dbReference>
<keyword evidence="3" id="KW-0285">Flavoprotein</keyword>
<dbReference type="Gene3D" id="3.40.50.620">
    <property type="entry name" value="HUPs"/>
    <property type="match status" value="1"/>
</dbReference>
<evidence type="ECO:0000256" key="3">
    <source>
        <dbReference type="PIRSR" id="PIRSR000089-1"/>
    </source>
</evidence>
<dbReference type="PANTHER" id="PTHR43153">
    <property type="entry name" value="ELECTRON TRANSFER FLAVOPROTEIN ALPHA"/>
    <property type="match status" value="1"/>
</dbReference>
<dbReference type="InterPro" id="IPR014729">
    <property type="entry name" value="Rossmann-like_a/b/a_fold"/>
</dbReference>
<dbReference type="PANTHER" id="PTHR43153:SF1">
    <property type="entry name" value="ELECTRON TRANSFER FLAVOPROTEIN SUBUNIT ALPHA, MITOCHONDRIAL"/>
    <property type="match status" value="1"/>
</dbReference>
<dbReference type="Gene3D" id="3.40.50.1220">
    <property type="entry name" value="TPP-binding domain"/>
    <property type="match status" value="1"/>
</dbReference>
<keyword evidence="2" id="KW-0813">Transport</keyword>
<feature type="binding site" evidence="3">
    <location>
        <begin position="261"/>
        <end position="268"/>
    </location>
    <ligand>
        <name>FAD</name>
        <dbReference type="ChEBI" id="CHEBI:57692"/>
    </ligand>
</feature>
<dbReference type="InterPro" id="IPR014730">
    <property type="entry name" value="ETF_a/b_N"/>
</dbReference>
<reference evidence="5 6" key="1">
    <citation type="submission" date="2019-11" db="EMBL/GenBank/DDBJ databases">
        <title>Comparative genomics of hydrocarbon-degrading Desulfosarcina strains.</title>
        <authorList>
            <person name="Watanabe M."/>
            <person name="Kojima H."/>
            <person name="Fukui M."/>
        </authorList>
    </citation>
    <scope>NUCLEOTIDE SEQUENCE [LARGE SCALE GENOMIC DNA]</scope>
    <source>
        <strain evidence="5 6">PL12</strain>
    </source>
</reference>
<dbReference type="AlphaFoldDB" id="A0A5K7YUV6"/>
<dbReference type="InterPro" id="IPR029035">
    <property type="entry name" value="DHS-like_NAD/FAD-binding_dom"/>
</dbReference>
<dbReference type="SUPFAM" id="SSF52402">
    <property type="entry name" value="Adenine nucleotide alpha hydrolases-like"/>
    <property type="match status" value="1"/>
</dbReference>
<accession>A0A5K7YUV6</accession>
<dbReference type="GO" id="GO:0009055">
    <property type="term" value="F:electron transfer activity"/>
    <property type="evidence" value="ECO:0007669"/>
    <property type="project" value="InterPro"/>
</dbReference>
<dbReference type="Pfam" id="PF00766">
    <property type="entry name" value="ETF_alpha"/>
    <property type="match status" value="1"/>
</dbReference>
<evidence type="ECO:0000313" key="5">
    <source>
        <dbReference type="EMBL" id="BBO71809.1"/>
    </source>
</evidence>
<evidence type="ECO:0000256" key="1">
    <source>
        <dbReference type="ARBA" id="ARBA00005817"/>
    </source>
</evidence>
<feature type="binding site" evidence="3">
    <location>
        <position position="282"/>
    </location>
    <ligand>
        <name>FAD</name>
        <dbReference type="ChEBI" id="CHEBI:57692"/>
    </ligand>
</feature>
<comment type="cofactor">
    <cofactor evidence="3">
        <name>FAD</name>
        <dbReference type="ChEBI" id="CHEBI:57692"/>
    </cofactor>
    <text evidence="3">Binds 1 FAD per dimer.</text>
</comment>
<feature type="domain" description="Electron transfer flavoprotein alpha/beta-subunit N-terminal" evidence="4">
    <location>
        <begin position="4"/>
        <end position="180"/>
    </location>
</feature>
<sequence length="318" mass="33709">MNPIGLLIEFKDGRVKEANFGLATAARGKNRQLIALVVDASAGDARRALEAFGVTRIVNITTGSRRWDPAIRAAAVVAAMEQFEISSLVGLTSPAGRELLPRIAARLDAALVMDCIELDLDGRRVKTSQYSGKTMATIALTGSHFIYGMGVNAVAPLQCQVTAEIIDFAFEGNPDPGYRVIETRTDSSGTQYLAESDVIISGGRGLKNAENFNLLIACAGHINNASVGASRVAVDNGWVPYAMQVGQTGVKVNPKVYLAAGISGSIQHVAGMKTAKTIIAINTDENAAIMANCDYFAVGDLFEILPELEKALAAVRRP</sequence>
<dbReference type="KEGG" id="dalk:DSCA_57390"/>